<keyword evidence="5" id="KW-0479">Metal-binding</keyword>
<evidence type="ECO:0000256" key="11">
    <source>
        <dbReference type="RuleBase" id="RU367104"/>
    </source>
</evidence>
<keyword evidence="6" id="KW-0863">Zinc-finger</keyword>
<comment type="subcellular location">
    <subcellularLocation>
        <location evidence="2 11">Cytoplasm</location>
    </subcellularLocation>
</comment>
<dbReference type="CDD" id="cd22745">
    <property type="entry name" value="OTU_OTU1"/>
    <property type="match status" value="1"/>
</dbReference>
<dbReference type="Proteomes" id="UP000799750">
    <property type="component" value="Unassembled WGS sequence"/>
</dbReference>
<evidence type="ECO:0000256" key="6">
    <source>
        <dbReference type="ARBA" id="ARBA00022771"/>
    </source>
</evidence>
<feature type="compositionally biased region" description="Polar residues" evidence="12">
    <location>
        <begin position="81"/>
        <end position="90"/>
    </location>
</feature>
<evidence type="ECO:0000256" key="7">
    <source>
        <dbReference type="ARBA" id="ARBA00022786"/>
    </source>
</evidence>
<dbReference type="PANTHER" id="PTHR13312">
    <property type="entry name" value="HIV-INDUCED PROTEIN-7-LIKE PROTEASE"/>
    <property type="match status" value="1"/>
</dbReference>
<dbReference type="GO" id="GO:0005829">
    <property type="term" value="C:cytosol"/>
    <property type="evidence" value="ECO:0007669"/>
    <property type="project" value="TreeGrafter"/>
</dbReference>
<evidence type="ECO:0000256" key="1">
    <source>
        <dbReference type="ARBA" id="ARBA00000707"/>
    </source>
</evidence>
<reference evidence="14" key="1">
    <citation type="journal article" date="2020" name="Stud. Mycol.">
        <title>101 Dothideomycetes genomes: a test case for predicting lifestyles and emergence of pathogens.</title>
        <authorList>
            <person name="Haridas S."/>
            <person name="Albert R."/>
            <person name="Binder M."/>
            <person name="Bloem J."/>
            <person name="Labutti K."/>
            <person name="Salamov A."/>
            <person name="Andreopoulos B."/>
            <person name="Baker S."/>
            <person name="Barry K."/>
            <person name="Bills G."/>
            <person name="Bluhm B."/>
            <person name="Cannon C."/>
            <person name="Castanera R."/>
            <person name="Culley D."/>
            <person name="Daum C."/>
            <person name="Ezra D."/>
            <person name="Gonzalez J."/>
            <person name="Henrissat B."/>
            <person name="Kuo A."/>
            <person name="Liang C."/>
            <person name="Lipzen A."/>
            <person name="Lutzoni F."/>
            <person name="Magnuson J."/>
            <person name="Mondo S."/>
            <person name="Nolan M."/>
            <person name="Ohm R."/>
            <person name="Pangilinan J."/>
            <person name="Park H.-J."/>
            <person name="Ramirez L."/>
            <person name="Alfaro M."/>
            <person name="Sun H."/>
            <person name="Tritt A."/>
            <person name="Yoshinaga Y."/>
            <person name="Zwiers L.-H."/>
            <person name="Turgeon B."/>
            <person name="Goodwin S."/>
            <person name="Spatafora J."/>
            <person name="Crous P."/>
            <person name="Grigoriev I."/>
        </authorList>
    </citation>
    <scope>NUCLEOTIDE SEQUENCE</scope>
    <source>
        <strain evidence="14">CBS 269.34</strain>
    </source>
</reference>
<feature type="domain" description="OTU" evidence="13">
    <location>
        <begin position="123"/>
        <end position="244"/>
    </location>
</feature>
<name>A0A6A6R8J1_9PEZI</name>
<evidence type="ECO:0000259" key="13">
    <source>
        <dbReference type="PROSITE" id="PS50802"/>
    </source>
</evidence>
<dbReference type="GO" id="GO:0008270">
    <property type="term" value="F:zinc ion binding"/>
    <property type="evidence" value="ECO:0007669"/>
    <property type="project" value="UniProtKB-KW"/>
</dbReference>
<evidence type="ECO:0000313" key="15">
    <source>
        <dbReference type="Proteomes" id="UP000799750"/>
    </source>
</evidence>
<dbReference type="Gene3D" id="3.90.70.80">
    <property type="match status" value="1"/>
</dbReference>
<evidence type="ECO:0000256" key="12">
    <source>
        <dbReference type="SAM" id="MobiDB-lite"/>
    </source>
</evidence>
<evidence type="ECO:0000256" key="4">
    <source>
        <dbReference type="ARBA" id="ARBA00022670"/>
    </source>
</evidence>
<dbReference type="GO" id="GO:0030968">
    <property type="term" value="P:endoplasmic reticulum unfolded protein response"/>
    <property type="evidence" value="ECO:0007669"/>
    <property type="project" value="TreeGrafter"/>
</dbReference>
<dbReference type="InterPro" id="IPR057766">
    <property type="entry name" value="Znf-C2H2_OTU1-like_C"/>
</dbReference>
<dbReference type="PROSITE" id="PS50802">
    <property type="entry name" value="OTU"/>
    <property type="match status" value="1"/>
</dbReference>
<keyword evidence="9 11" id="KW-0788">Thiol protease</keyword>
<dbReference type="SUPFAM" id="SSF54001">
    <property type="entry name" value="Cysteine proteinases"/>
    <property type="match status" value="1"/>
</dbReference>
<dbReference type="GO" id="GO:0016579">
    <property type="term" value="P:protein deubiquitination"/>
    <property type="evidence" value="ECO:0007669"/>
    <property type="project" value="TreeGrafter"/>
</dbReference>
<keyword evidence="7 11" id="KW-0833">Ubl conjugation pathway</keyword>
<dbReference type="AlphaFoldDB" id="A0A6A6R8J1"/>
<comment type="catalytic activity">
    <reaction evidence="1 11">
        <text>Thiol-dependent hydrolysis of ester, thioester, amide, peptide and isopeptide bonds formed by the C-terminal Gly of ubiquitin (a 76-residue protein attached to proteins as an intracellular targeting signal).</text>
        <dbReference type="EC" id="3.4.19.12"/>
    </reaction>
</comment>
<keyword evidence="4" id="KW-0645">Protease</keyword>
<comment type="function">
    <text evidence="11">Hydrolase that can remove conjugated ubiquitin from proteins and may therefore play an important regulatory role at the level of protein turnover by preventing degradation.</text>
</comment>
<keyword evidence="15" id="KW-1185">Reference proteome</keyword>
<dbReference type="InterPro" id="IPR048857">
    <property type="entry name" value="OTU1_Ubl"/>
</dbReference>
<dbReference type="FunFam" id="3.90.70.80:FF:000016">
    <property type="entry name" value="Putative ubiquitin thioesterase otu1"/>
    <property type="match status" value="1"/>
</dbReference>
<evidence type="ECO:0000256" key="5">
    <source>
        <dbReference type="ARBA" id="ARBA00022723"/>
    </source>
</evidence>
<dbReference type="Pfam" id="PF24560">
    <property type="entry name" value="zf-C2H2_OTU1_C"/>
    <property type="match status" value="1"/>
</dbReference>
<proteinExistence type="predicted"/>
<protein>
    <recommendedName>
        <fullName evidence="11">Ubiquitin thioesterase OTU</fullName>
        <ecNumber evidence="11">3.4.19.12</ecNumber>
    </recommendedName>
</protein>
<dbReference type="GO" id="GO:0005634">
    <property type="term" value="C:nucleus"/>
    <property type="evidence" value="ECO:0007669"/>
    <property type="project" value="TreeGrafter"/>
</dbReference>
<dbReference type="EC" id="3.4.19.12" evidence="11"/>
<accession>A0A6A6R8J1</accession>
<keyword evidence="8 11" id="KW-0378">Hydrolase</keyword>
<dbReference type="Pfam" id="PF02338">
    <property type="entry name" value="OTU"/>
    <property type="match status" value="1"/>
</dbReference>
<evidence type="ECO:0000256" key="9">
    <source>
        <dbReference type="ARBA" id="ARBA00022807"/>
    </source>
</evidence>
<evidence type="ECO:0000256" key="8">
    <source>
        <dbReference type="ARBA" id="ARBA00022801"/>
    </source>
</evidence>
<dbReference type="OrthoDB" id="65596at2759"/>
<gene>
    <name evidence="14" type="ORF">BU16DRAFT_452778</name>
</gene>
<dbReference type="Pfam" id="PF21403">
    <property type="entry name" value="OTU1_UBXL"/>
    <property type="match status" value="1"/>
</dbReference>
<evidence type="ECO:0000256" key="10">
    <source>
        <dbReference type="ARBA" id="ARBA00022833"/>
    </source>
</evidence>
<organism evidence="14 15">
    <name type="scientific">Lophium mytilinum</name>
    <dbReference type="NCBI Taxonomy" id="390894"/>
    <lineage>
        <taxon>Eukaryota</taxon>
        <taxon>Fungi</taxon>
        <taxon>Dikarya</taxon>
        <taxon>Ascomycota</taxon>
        <taxon>Pezizomycotina</taxon>
        <taxon>Dothideomycetes</taxon>
        <taxon>Pleosporomycetidae</taxon>
        <taxon>Mytilinidiales</taxon>
        <taxon>Mytilinidiaceae</taxon>
        <taxon>Lophium</taxon>
    </lineage>
</organism>
<dbReference type="EMBL" id="MU004183">
    <property type="protein sequence ID" value="KAF2500714.1"/>
    <property type="molecule type" value="Genomic_DNA"/>
</dbReference>
<dbReference type="PANTHER" id="PTHR13312:SF0">
    <property type="entry name" value="UBIQUITIN THIOESTERASE OTU1"/>
    <property type="match status" value="1"/>
</dbReference>
<evidence type="ECO:0000256" key="2">
    <source>
        <dbReference type="ARBA" id="ARBA00004496"/>
    </source>
</evidence>
<dbReference type="InterPro" id="IPR003323">
    <property type="entry name" value="OTU_dom"/>
</dbReference>
<sequence>MRLRIRAPSGVSTITLSDDATVCDLLTSISEASSLAEFDLKWGFPPQPLDPSLYGLPTLLKETDLKLNGEQLIVLARESEGSAQPSTSDPSKPKDQMGPLSLKRRKNLEDPPEIPLPSHGATVVLRVMPDDNSCLFRAISSAVLSDELDAMTELRSVVAQAIQNDPEKYNAVTLEQTPDEYCKWIQMESSWGGSIELTILSEQFGVEICSIDVENLHVYRFNEGQPRRCIVVYSGVHYDTIAISPSDPPHTHADLGAELDQKVFDADADEILEAAVELCRKLQKGGYYTNTQKFSIKCNLCGWKGKGEKDAVKHATATGHSDFGEGD</sequence>
<keyword evidence="3 11" id="KW-0963">Cytoplasm</keyword>
<feature type="region of interest" description="Disordered" evidence="12">
    <location>
        <begin position="78"/>
        <end position="99"/>
    </location>
</feature>
<dbReference type="Gene3D" id="3.10.20.90">
    <property type="entry name" value="Phosphatidylinositol 3-kinase Catalytic Subunit, Chain A, domain 1"/>
    <property type="match status" value="1"/>
</dbReference>
<dbReference type="GO" id="GO:0036503">
    <property type="term" value="P:ERAD pathway"/>
    <property type="evidence" value="ECO:0007669"/>
    <property type="project" value="TreeGrafter"/>
</dbReference>
<evidence type="ECO:0000256" key="3">
    <source>
        <dbReference type="ARBA" id="ARBA00022490"/>
    </source>
</evidence>
<dbReference type="InterPro" id="IPR038765">
    <property type="entry name" value="Papain-like_cys_pep_sf"/>
</dbReference>
<evidence type="ECO:0000313" key="14">
    <source>
        <dbReference type="EMBL" id="KAF2500714.1"/>
    </source>
</evidence>
<keyword evidence="10" id="KW-0862">Zinc</keyword>
<dbReference type="GO" id="GO:0004843">
    <property type="term" value="F:cysteine-type deubiquitinase activity"/>
    <property type="evidence" value="ECO:0007669"/>
    <property type="project" value="UniProtKB-UniRule"/>
</dbReference>